<feature type="region of interest" description="Disordered" evidence="6">
    <location>
        <begin position="387"/>
        <end position="456"/>
    </location>
</feature>
<accession>A0A0K6FXM8</accession>
<dbReference type="EMBL" id="CYGV01001193">
    <property type="protein sequence ID" value="CUA70752.1"/>
    <property type="molecule type" value="Genomic_DNA"/>
</dbReference>
<evidence type="ECO:0000256" key="4">
    <source>
        <dbReference type="ARBA" id="ARBA00022833"/>
    </source>
</evidence>
<dbReference type="Proteomes" id="UP000044841">
    <property type="component" value="Unassembled WGS sequence"/>
</dbReference>
<dbReference type="PANTHER" id="PTHR46481:SF10">
    <property type="entry name" value="ZINC FINGER BED DOMAIN-CONTAINING PROTEIN 39"/>
    <property type="match status" value="1"/>
</dbReference>
<proteinExistence type="predicted"/>
<dbReference type="Pfam" id="PF05699">
    <property type="entry name" value="Dimer_Tnp_hAT"/>
    <property type="match status" value="1"/>
</dbReference>
<reference evidence="8 9" key="1">
    <citation type="submission" date="2015-07" db="EMBL/GenBank/DDBJ databases">
        <authorList>
            <person name="Noorani M."/>
        </authorList>
    </citation>
    <scope>NUCLEOTIDE SEQUENCE [LARGE SCALE GENOMIC DNA]</scope>
    <source>
        <strain evidence="8">BBA 69670</strain>
    </source>
</reference>
<dbReference type="InterPro" id="IPR008906">
    <property type="entry name" value="HATC_C_dom"/>
</dbReference>
<feature type="compositionally biased region" description="Low complexity" evidence="6">
    <location>
        <begin position="869"/>
        <end position="879"/>
    </location>
</feature>
<evidence type="ECO:0000256" key="1">
    <source>
        <dbReference type="ARBA" id="ARBA00004123"/>
    </source>
</evidence>
<evidence type="ECO:0000256" key="3">
    <source>
        <dbReference type="ARBA" id="ARBA00022771"/>
    </source>
</evidence>
<keyword evidence="3" id="KW-0863">Zinc-finger</keyword>
<dbReference type="InterPro" id="IPR052035">
    <property type="entry name" value="ZnF_BED_domain_contain"/>
</dbReference>
<evidence type="ECO:0000256" key="6">
    <source>
        <dbReference type="SAM" id="MobiDB-lite"/>
    </source>
</evidence>
<dbReference type="GO" id="GO:0008270">
    <property type="term" value="F:zinc ion binding"/>
    <property type="evidence" value="ECO:0007669"/>
    <property type="project" value="UniProtKB-KW"/>
</dbReference>
<gene>
    <name evidence="8" type="ORF">RSOLAG22IIIB_09081</name>
</gene>
<keyword evidence="9" id="KW-1185">Reference proteome</keyword>
<dbReference type="PANTHER" id="PTHR46481">
    <property type="entry name" value="ZINC FINGER BED DOMAIN-CONTAINING PROTEIN 4"/>
    <property type="match status" value="1"/>
</dbReference>
<dbReference type="InterPro" id="IPR012337">
    <property type="entry name" value="RNaseH-like_sf"/>
</dbReference>
<protein>
    <submittedName>
        <fullName evidence="8">Timeless</fullName>
    </submittedName>
</protein>
<evidence type="ECO:0000313" key="9">
    <source>
        <dbReference type="Proteomes" id="UP000044841"/>
    </source>
</evidence>
<evidence type="ECO:0000259" key="7">
    <source>
        <dbReference type="Pfam" id="PF05699"/>
    </source>
</evidence>
<comment type="subcellular location">
    <subcellularLocation>
        <location evidence="1">Nucleus</location>
    </subcellularLocation>
</comment>
<name>A0A0K6FXM8_9AGAM</name>
<feature type="compositionally biased region" description="Low complexity" evidence="6">
    <location>
        <begin position="22"/>
        <end position="31"/>
    </location>
</feature>
<feature type="compositionally biased region" description="Acidic residues" evidence="6">
    <location>
        <begin position="880"/>
        <end position="915"/>
    </location>
</feature>
<keyword evidence="4" id="KW-0862">Zinc</keyword>
<dbReference type="SUPFAM" id="SSF53098">
    <property type="entry name" value="Ribonuclease H-like"/>
    <property type="match status" value="1"/>
</dbReference>
<feature type="compositionally biased region" description="Acidic residues" evidence="6">
    <location>
        <begin position="413"/>
        <end position="443"/>
    </location>
</feature>
<keyword evidence="2" id="KW-0479">Metal-binding</keyword>
<keyword evidence="5" id="KW-0539">Nucleus</keyword>
<sequence>MAPRATYVPSSDDEQNSSRGPKSTTTTQSTQKRQRSKSPAPKQNKRSKTNPTKGSEAQAKSGSKKSKKPVVALSLEEQAAKHAASRLSTLEKRQAAPAKQELAATIERIKKSSSPAYTTFEYPKLIKPHVKGAPYEYHGFVCKTCRERILRKVGSSETLTLLKHQARCELRKHQGLLSEYGITGGGAPPSLYDVRQYVAQWVSEDGRPFAIVLDHYLQKLFPVEIMKLLPARPTIVKDISIMYRMAQNVIRGMLADIVGVFHIGLDMYQAPNGFDYLGLVIFYPAVQDNTMQIKRFVLECLSFGGKHTGVALAHTVYNILCKFKIQDRVWGVVCDNTSNNADMMNRFKRFGMKRLTGPEARVHCLPHILNLASKAIAAPFLKARSQAEKRPQTASTDELAGLGLSDDDKEKEDNEEAGESQDGNSVDEDFDPNEEDETGEDDGTAPSRALDEDDDDYELSDFEIPDLIAGSLDAKEFKEAKKALYKIAWLARKLRFSPHFRQLFHEVCEQVDAPTPHNIQRDIVTRWNSTHTMIDGALRLQDAILKFQKSSEFPIDKRIAKKELTAMEILLRLLKPLSTLTEIMSRSAIPMLADVLVHYDSLNHEYCNMAKDKNLPHWGNLAANRARLKLDKYYNLSDSSLLFRLALGLHPSNRTTYPRKVGWKPNWIDELEEITINTWEEHYKPDGYENGEDETASQSQFGYSSFADDVYASFAEEADKPTHPVTDFLQGMSALSTQILKLTSISGKPIIERSASGKSKPVNPLNWWYGQRLAGEEHHGLTQMALDVLTTPASSVDVERAFSFVSHLVSKRRHSMSAYTIQTMATLGAYSHADLVPAGLLAKAHRKAWEQTQANARAKVTDARAKAAAAEAEAIAAEQDQSEGGDTEGETSEADDEDVLQLSSEVEDVDLEDDD</sequence>
<feature type="region of interest" description="Disordered" evidence="6">
    <location>
        <begin position="1"/>
        <end position="70"/>
    </location>
</feature>
<dbReference type="GO" id="GO:0005634">
    <property type="term" value="C:nucleus"/>
    <property type="evidence" value="ECO:0007669"/>
    <property type="project" value="UniProtKB-SubCell"/>
</dbReference>
<organism evidence="8 9">
    <name type="scientific">Rhizoctonia solani</name>
    <dbReference type="NCBI Taxonomy" id="456999"/>
    <lineage>
        <taxon>Eukaryota</taxon>
        <taxon>Fungi</taxon>
        <taxon>Dikarya</taxon>
        <taxon>Basidiomycota</taxon>
        <taxon>Agaricomycotina</taxon>
        <taxon>Agaricomycetes</taxon>
        <taxon>Cantharellales</taxon>
        <taxon>Ceratobasidiaceae</taxon>
        <taxon>Rhizoctonia</taxon>
    </lineage>
</organism>
<evidence type="ECO:0000256" key="5">
    <source>
        <dbReference type="ARBA" id="ARBA00023242"/>
    </source>
</evidence>
<feature type="domain" description="HAT C-terminal dimerisation" evidence="7">
    <location>
        <begin position="749"/>
        <end position="824"/>
    </location>
</feature>
<evidence type="ECO:0000256" key="2">
    <source>
        <dbReference type="ARBA" id="ARBA00022723"/>
    </source>
</evidence>
<evidence type="ECO:0000313" key="8">
    <source>
        <dbReference type="EMBL" id="CUA70752.1"/>
    </source>
</evidence>
<dbReference type="AlphaFoldDB" id="A0A0K6FXM8"/>
<dbReference type="GO" id="GO:0046983">
    <property type="term" value="F:protein dimerization activity"/>
    <property type="evidence" value="ECO:0007669"/>
    <property type="project" value="InterPro"/>
</dbReference>
<feature type="region of interest" description="Disordered" evidence="6">
    <location>
        <begin position="869"/>
        <end position="915"/>
    </location>
</feature>